<dbReference type="EMBL" id="CP001511">
    <property type="protein sequence ID" value="ACS43624.1"/>
    <property type="molecule type" value="Genomic_DNA"/>
</dbReference>
<evidence type="ECO:0000313" key="2">
    <source>
        <dbReference type="Proteomes" id="UP000009081"/>
    </source>
</evidence>
<reference evidence="1 2" key="1">
    <citation type="journal article" date="2009" name="PLoS ONE">
        <title>Methylobacterium genome sequences: a reference blueprint to investigate microbial metabolism of C1 compounds from natural and industrial sources.</title>
        <authorList>
            <person name="Vuilleumier S."/>
            <person name="Chistoserdova L."/>
            <person name="Lee M.-C."/>
            <person name="Bringel F."/>
            <person name="Lajus A."/>
            <person name="Zhou Y."/>
            <person name="Gourion B."/>
            <person name="Barbe V."/>
            <person name="Chang J."/>
            <person name="Cruveiller S."/>
            <person name="Dossat C."/>
            <person name="Gillett W."/>
            <person name="Gruffaz C."/>
            <person name="Haugen E."/>
            <person name="Hourcade E."/>
            <person name="Levy R."/>
            <person name="Mangenot S."/>
            <person name="Muller E."/>
            <person name="Nadalig T."/>
            <person name="Pagni M."/>
            <person name="Penny C."/>
            <person name="Peyraud R."/>
            <person name="Robinson D.G."/>
            <person name="Roche D."/>
            <person name="Rouy Z."/>
            <person name="Saenampechek C."/>
            <person name="Salvignol G."/>
            <person name="Vallenet D."/>
            <person name="Wu Z."/>
            <person name="Marx C.J."/>
            <person name="Vorholt J.A."/>
            <person name="Olson M.V."/>
            <person name="Kaul R."/>
            <person name="Weissenbach J."/>
            <person name="Medigue C."/>
            <person name="Lidstrom M.E."/>
        </authorList>
    </citation>
    <scope>NUCLEOTIDE SEQUENCE [LARGE SCALE GENOMIC DNA]</scope>
    <source>
        <strain evidence="2">ATCC 14718 / DSM 1338 / JCM 2805 / NCIMB 9133 / AM1</strain>
    </source>
</reference>
<gene>
    <name evidence="1" type="ordered locus">MexAM1_META2p0784</name>
</gene>
<evidence type="ECO:0000313" key="1">
    <source>
        <dbReference type="EMBL" id="ACS43624.1"/>
    </source>
</evidence>
<dbReference type="RefSeq" id="WP_012754061.1">
    <property type="nucleotide sequence ID" value="NC_012811.1"/>
</dbReference>
<dbReference type="AlphaFoldDB" id="C5B592"/>
<keyword evidence="2" id="KW-1185">Reference proteome</keyword>
<protein>
    <submittedName>
        <fullName evidence="1">Uncharacterized protein</fullName>
    </submittedName>
</protein>
<organism evidence="1 2">
    <name type="scientific">Methylorubrum extorquens (strain ATCC 14718 / DSM 1338 / JCM 2805 / NCIMB 9133 / AM1)</name>
    <name type="common">Methylobacterium extorquens</name>
    <dbReference type="NCBI Taxonomy" id="272630"/>
    <lineage>
        <taxon>Bacteria</taxon>
        <taxon>Pseudomonadati</taxon>
        <taxon>Pseudomonadota</taxon>
        <taxon>Alphaproteobacteria</taxon>
        <taxon>Hyphomicrobiales</taxon>
        <taxon>Methylobacteriaceae</taxon>
        <taxon>Methylorubrum</taxon>
    </lineage>
</organism>
<name>C5B592_METEA</name>
<dbReference type="Proteomes" id="UP000009081">
    <property type="component" value="Plasmid megaplasmid"/>
</dbReference>
<sequence>MSKVLASDPPALGAVSLISVSGSLPRTSCILAAVVDGADVIEAAEFVQQELPKEHLARLAGHRDEWAVRRYLDLYGPADLERILSESDRQQLNFERSLDAMLGGSRLHHRVAEAFAAMRKQPPQIQAPPQADIHPATFVDACLTHGMDRIRIADWLDSWLTNGGERSLEEHLGFTREELVSWLKSPSAIDAIVSRRGAGDRQRTRVAAAGSDMIGGSDPLDAETFVRYVTDVQAAEVAEHRVQR</sequence>
<proteinExistence type="predicted"/>
<accession>C5B592</accession>
<geneLocation type="plasmid" evidence="1 2">
    <name>megaplasmid</name>
</geneLocation>
<dbReference type="HOGENOM" id="CLU_1136992_0_0_5"/>
<dbReference type="KEGG" id="mea:Mex_2p0784"/>
<keyword evidence="1" id="KW-0614">Plasmid</keyword>